<sequence>MRGKNRFGLLTGIAVLMLLAFASAALAKPDWVTVKYTGCKLSTRKNTKVTDGNHRTLVLYFDIINNSKNGDIITAIYDRKISYKGVFTIHKMEWGTIYGAIQSQGWKPATWNVSHSGTYSNPIKGEWYPGQVYKYDITVSLNKLIKPFGGNWKKTNEAASRGFSFKPNTLSFDFGVRSHK</sequence>
<evidence type="ECO:0008006" key="4">
    <source>
        <dbReference type="Google" id="ProtNLM"/>
    </source>
</evidence>
<accession>A0A4R8M220</accession>
<evidence type="ECO:0000313" key="3">
    <source>
        <dbReference type="Proteomes" id="UP000295066"/>
    </source>
</evidence>
<evidence type="ECO:0000313" key="2">
    <source>
        <dbReference type="EMBL" id="TDY57055.1"/>
    </source>
</evidence>
<name>A0A4R8M220_9BACT</name>
<dbReference type="Proteomes" id="UP000295066">
    <property type="component" value="Unassembled WGS sequence"/>
</dbReference>
<dbReference type="EMBL" id="SORI01000016">
    <property type="protein sequence ID" value="TDY57055.1"/>
    <property type="molecule type" value="Genomic_DNA"/>
</dbReference>
<keyword evidence="3" id="KW-1185">Reference proteome</keyword>
<evidence type="ECO:0000256" key="1">
    <source>
        <dbReference type="SAM" id="SignalP"/>
    </source>
</evidence>
<keyword evidence="1" id="KW-0732">Signal</keyword>
<feature type="signal peptide" evidence="1">
    <location>
        <begin position="1"/>
        <end position="27"/>
    </location>
</feature>
<protein>
    <recommendedName>
        <fullName evidence="4">DUF4352 domain-containing protein</fullName>
    </recommendedName>
</protein>
<dbReference type="AlphaFoldDB" id="A0A4R8M220"/>
<reference evidence="2 3" key="1">
    <citation type="submission" date="2019-03" db="EMBL/GenBank/DDBJ databases">
        <title>Genomic Encyclopedia of Type Strains, Phase IV (KMG-IV): sequencing the most valuable type-strain genomes for metagenomic binning, comparative biology and taxonomic classification.</title>
        <authorList>
            <person name="Goeker M."/>
        </authorList>
    </citation>
    <scope>NUCLEOTIDE SEQUENCE [LARGE SCALE GENOMIC DNA]</scope>
    <source>
        <strain evidence="2 3">DSM 25964</strain>
    </source>
</reference>
<comment type="caution">
    <text evidence="2">The sequence shown here is derived from an EMBL/GenBank/DDBJ whole genome shotgun (WGS) entry which is preliminary data.</text>
</comment>
<gene>
    <name evidence="2" type="ORF">C8D99_11631</name>
</gene>
<organism evidence="2 3">
    <name type="scientific">Aminivibrio pyruvatiphilus</name>
    <dbReference type="NCBI Taxonomy" id="1005740"/>
    <lineage>
        <taxon>Bacteria</taxon>
        <taxon>Thermotogati</taxon>
        <taxon>Synergistota</taxon>
        <taxon>Synergistia</taxon>
        <taxon>Synergistales</taxon>
        <taxon>Aminobacteriaceae</taxon>
        <taxon>Aminivibrio</taxon>
    </lineage>
</organism>
<feature type="chain" id="PRO_5020571791" description="DUF4352 domain-containing protein" evidence="1">
    <location>
        <begin position="28"/>
        <end position="180"/>
    </location>
</feature>
<proteinExistence type="predicted"/>